<evidence type="ECO:0000256" key="15">
    <source>
        <dbReference type="SAM" id="Phobius"/>
    </source>
</evidence>
<dbReference type="PIRSF" id="PIRSF000641">
    <property type="entry name" value="SRK"/>
    <property type="match status" value="1"/>
</dbReference>
<dbReference type="InterPro" id="IPR017441">
    <property type="entry name" value="Protein_kinase_ATP_BS"/>
</dbReference>
<protein>
    <recommendedName>
        <fullName evidence="13">Receptor-like serine/threonine-protein kinase</fullName>
        <ecNumber evidence="13">2.7.11.1</ecNumber>
    </recommendedName>
</protein>
<dbReference type="FunFam" id="1.10.510.10:FF:000060">
    <property type="entry name" value="G-type lectin S-receptor-like serine/threonine-protein kinase"/>
    <property type="match status" value="1"/>
</dbReference>
<evidence type="ECO:0000256" key="4">
    <source>
        <dbReference type="ARBA" id="ARBA00022679"/>
    </source>
</evidence>
<dbReference type="PANTHER" id="PTHR27002">
    <property type="entry name" value="RECEPTOR-LIKE SERINE/THREONINE-PROTEIN KINASE SD1-8"/>
    <property type="match status" value="1"/>
</dbReference>
<evidence type="ECO:0000313" key="21">
    <source>
        <dbReference type="EnsemblPlants" id="KEH30779"/>
    </source>
</evidence>
<keyword evidence="6 13" id="KW-0547">Nucleotide-binding</keyword>
<evidence type="ECO:0000259" key="19">
    <source>
        <dbReference type="SMART" id="SM00473"/>
    </source>
</evidence>
<evidence type="ECO:0000256" key="2">
    <source>
        <dbReference type="ARBA" id="ARBA00022475"/>
    </source>
</evidence>
<reference evidence="20 22" key="2">
    <citation type="journal article" date="2014" name="BMC Genomics">
        <title>An improved genome release (version Mt4.0) for the model legume Medicago truncatula.</title>
        <authorList>
            <person name="Tang H."/>
            <person name="Krishnakumar V."/>
            <person name="Bidwell S."/>
            <person name="Rosen B."/>
            <person name="Chan A."/>
            <person name="Zhou S."/>
            <person name="Gentzbittel L."/>
            <person name="Childs K.L."/>
            <person name="Yandell M."/>
            <person name="Gundlach H."/>
            <person name="Mayer K.F."/>
            <person name="Schwartz D.C."/>
            <person name="Town C.D."/>
        </authorList>
    </citation>
    <scope>GENOME REANNOTATION</scope>
    <source>
        <strain evidence="20">A17</strain>
        <strain evidence="21 22">cv. Jemalong A17</strain>
    </source>
</reference>
<keyword evidence="8 13" id="KW-0067">ATP-binding</keyword>
<dbReference type="Gene3D" id="3.50.4.10">
    <property type="entry name" value="Hepatocyte Growth Factor"/>
    <property type="match status" value="1"/>
</dbReference>
<evidence type="ECO:0000256" key="8">
    <source>
        <dbReference type="ARBA" id="ARBA00022840"/>
    </source>
</evidence>
<evidence type="ECO:0000256" key="16">
    <source>
        <dbReference type="SAM" id="SignalP"/>
    </source>
</evidence>
<keyword evidence="15" id="KW-0812">Transmembrane</keyword>
<dbReference type="GO" id="GO:0048544">
    <property type="term" value="P:recognition of pollen"/>
    <property type="evidence" value="ECO:0007669"/>
    <property type="project" value="InterPro"/>
</dbReference>
<dbReference type="Gene3D" id="1.10.510.10">
    <property type="entry name" value="Transferase(Phosphotransferase) domain 1"/>
    <property type="match status" value="1"/>
</dbReference>
<dbReference type="Pfam" id="PF08276">
    <property type="entry name" value="PAN_2"/>
    <property type="match status" value="1"/>
</dbReference>
<dbReference type="SUPFAM" id="SSF56112">
    <property type="entry name" value="Protein kinase-like (PK-like)"/>
    <property type="match status" value="1"/>
</dbReference>
<keyword evidence="7 13" id="KW-0418">Kinase</keyword>
<dbReference type="GO" id="GO:0005886">
    <property type="term" value="C:plasma membrane"/>
    <property type="evidence" value="ECO:0000318"/>
    <property type="project" value="GO_Central"/>
</dbReference>
<feature type="chain" id="PRO_5014499792" description="Receptor-like serine/threonine-protein kinase" evidence="16">
    <location>
        <begin position="25"/>
        <end position="824"/>
    </location>
</feature>
<dbReference type="Gene3D" id="2.90.10.10">
    <property type="entry name" value="Bulb-type lectin domain"/>
    <property type="match status" value="1"/>
</dbReference>
<evidence type="ECO:0000259" key="17">
    <source>
        <dbReference type="SMART" id="SM00108"/>
    </source>
</evidence>
<evidence type="ECO:0000313" key="20">
    <source>
        <dbReference type="EMBL" id="KEH30779.1"/>
    </source>
</evidence>
<proteinExistence type="inferred from homology"/>
<dbReference type="GO" id="GO:0007165">
    <property type="term" value="P:signal transduction"/>
    <property type="evidence" value="ECO:0000318"/>
    <property type="project" value="GO_Central"/>
</dbReference>
<dbReference type="EnsemblPlants" id="KEH30779">
    <property type="protein sequence ID" value="KEH30779"/>
    <property type="gene ID" value="MTR_4g081685"/>
</dbReference>
<keyword evidence="4 13" id="KW-0808">Transferase</keyword>
<keyword evidence="3 13" id="KW-0723">Serine/threonine-protein kinase</keyword>
<dbReference type="GO" id="GO:0005524">
    <property type="term" value="F:ATP binding"/>
    <property type="evidence" value="ECO:0007669"/>
    <property type="project" value="UniProtKB-UniRule"/>
</dbReference>
<dbReference type="PROSITE" id="PS00108">
    <property type="entry name" value="PROTEIN_KINASE_ST"/>
    <property type="match status" value="1"/>
</dbReference>
<feature type="signal peptide" evidence="16">
    <location>
        <begin position="1"/>
        <end position="24"/>
    </location>
</feature>
<dbReference type="AlphaFoldDB" id="A0A072ULW9"/>
<name>A0A072ULW9_MEDTR</name>
<comment type="similarity">
    <text evidence="13">Belongs to the protein kinase superfamily. Ser/Thr protein kinase family.</text>
</comment>
<keyword evidence="15" id="KW-0472">Membrane</keyword>
<dbReference type="CDD" id="cd14066">
    <property type="entry name" value="STKc_IRAK"/>
    <property type="match status" value="1"/>
</dbReference>
<comment type="subcellular location">
    <subcellularLocation>
        <location evidence="1">Cell membrane</location>
        <topology evidence="1">Single-pass type I membrane protein</topology>
    </subcellularLocation>
</comment>
<keyword evidence="10" id="KW-0325">Glycoprotein</keyword>
<dbReference type="InterPro" id="IPR000719">
    <property type="entry name" value="Prot_kinase_dom"/>
</dbReference>
<dbReference type="Pfam" id="PF07714">
    <property type="entry name" value="PK_Tyr_Ser-Thr"/>
    <property type="match status" value="1"/>
</dbReference>
<evidence type="ECO:0000256" key="14">
    <source>
        <dbReference type="PROSITE-ProRule" id="PRU10141"/>
    </source>
</evidence>
<evidence type="ECO:0000256" key="5">
    <source>
        <dbReference type="ARBA" id="ARBA00022729"/>
    </source>
</evidence>
<dbReference type="PROSITE" id="PS00107">
    <property type="entry name" value="PROTEIN_KINASE_ATP"/>
    <property type="match status" value="1"/>
</dbReference>
<dbReference type="HOGENOM" id="CLU_000288_116_5_1"/>
<dbReference type="InterPro" id="IPR003609">
    <property type="entry name" value="Pan_app"/>
</dbReference>
<dbReference type="PANTHER" id="PTHR27002:SF616">
    <property type="entry name" value="RECEPTOR-LIKE SERINE_THREONINE-PROTEIN KINASE"/>
    <property type="match status" value="1"/>
</dbReference>
<keyword evidence="5 16" id="KW-0732">Signal</keyword>
<evidence type="ECO:0000256" key="12">
    <source>
        <dbReference type="ARBA" id="ARBA00048679"/>
    </source>
</evidence>
<evidence type="ECO:0000256" key="1">
    <source>
        <dbReference type="ARBA" id="ARBA00004251"/>
    </source>
</evidence>
<accession>A0A072ULW9</accession>
<reference evidence="20 22" key="1">
    <citation type="journal article" date="2011" name="Nature">
        <title>The Medicago genome provides insight into the evolution of rhizobial symbioses.</title>
        <authorList>
            <person name="Young N.D."/>
            <person name="Debelle F."/>
            <person name="Oldroyd G.E."/>
            <person name="Geurts R."/>
            <person name="Cannon S.B."/>
            <person name="Udvardi M.K."/>
            <person name="Benedito V.A."/>
            <person name="Mayer K.F."/>
            <person name="Gouzy J."/>
            <person name="Schoof H."/>
            <person name="Van de Peer Y."/>
            <person name="Proost S."/>
            <person name="Cook D.R."/>
            <person name="Meyers B.C."/>
            <person name="Spannagl M."/>
            <person name="Cheung F."/>
            <person name="De Mita S."/>
            <person name="Krishnakumar V."/>
            <person name="Gundlach H."/>
            <person name="Zhou S."/>
            <person name="Mudge J."/>
            <person name="Bharti A.K."/>
            <person name="Murray J.D."/>
            <person name="Naoumkina M.A."/>
            <person name="Rosen B."/>
            <person name="Silverstein K.A."/>
            <person name="Tang H."/>
            <person name="Rombauts S."/>
            <person name="Zhao P.X."/>
            <person name="Zhou P."/>
            <person name="Barbe V."/>
            <person name="Bardou P."/>
            <person name="Bechner M."/>
            <person name="Bellec A."/>
            <person name="Berger A."/>
            <person name="Berges H."/>
            <person name="Bidwell S."/>
            <person name="Bisseling T."/>
            <person name="Choisne N."/>
            <person name="Couloux A."/>
            <person name="Denny R."/>
            <person name="Deshpande S."/>
            <person name="Dai X."/>
            <person name="Doyle J.J."/>
            <person name="Dudez A.M."/>
            <person name="Farmer A.D."/>
            <person name="Fouteau S."/>
            <person name="Franken C."/>
            <person name="Gibelin C."/>
            <person name="Gish J."/>
            <person name="Goldstein S."/>
            <person name="Gonzalez A.J."/>
            <person name="Green P.J."/>
            <person name="Hallab A."/>
            <person name="Hartog M."/>
            <person name="Hua A."/>
            <person name="Humphray S.J."/>
            <person name="Jeong D.H."/>
            <person name="Jing Y."/>
            <person name="Jocker A."/>
            <person name="Kenton S.M."/>
            <person name="Kim D.J."/>
            <person name="Klee K."/>
            <person name="Lai H."/>
            <person name="Lang C."/>
            <person name="Lin S."/>
            <person name="Macmil S.L."/>
            <person name="Magdelenat G."/>
            <person name="Matthews L."/>
            <person name="McCorrison J."/>
            <person name="Monaghan E.L."/>
            <person name="Mun J.H."/>
            <person name="Najar F.Z."/>
            <person name="Nicholson C."/>
            <person name="Noirot C."/>
            <person name="O'Bleness M."/>
            <person name="Paule C.R."/>
            <person name="Poulain J."/>
            <person name="Prion F."/>
            <person name="Qin B."/>
            <person name="Qu C."/>
            <person name="Retzel E.F."/>
            <person name="Riddle C."/>
            <person name="Sallet E."/>
            <person name="Samain S."/>
            <person name="Samson N."/>
            <person name="Sanders I."/>
            <person name="Saurat O."/>
            <person name="Scarpelli C."/>
            <person name="Schiex T."/>
            <person name="Segurens B."/>
            <person name="Severin A.J."/>
            <person name="Sherrier D.J."/>
            <person name="Shi R."/>
            <person name="Sims S."/>
            <person name="Singer S.R."/>
            <person name="Sinharoy S."/>
            <person name="Sterck L."/>
            <person name="Viollet A."/>
            <person name="Wang B.B."/>
            <person name="Wang K."/>
            <person name="Wang M."/>
            <person name="Wang X."/>
            <person name="Warfsmann J."/>
            <person name="Weissenbach J."/>
            <person name="White D.D."/>
            <person name="White J.D."/>
            <person name="Wiley G.B."/>
            <person name="Wincker P."/>
            <person name="Xing Y."/>
            <person name="Yang L."/>
            <person name="Yao Z."/>
            <person name="Ying F."/>
            <person name="Zhai J."/>
            <person name="Zhou L."/>
            <person name="Zuber A."/>
            <person name="Denarie J."/>
            <person name="Dixon R.A."/>
            <person name="May G.D."/>
            <person name="Schwartz D.C."/>
            <person name="Rogers J."/>
            <person name="Quetier F."/>
            <person name="Town C.D."/>
            <person name="Roe B.A."/>
        </authorList>
    </citation>
    <scope>NUCLEOTIDE SEQUENCE [LARGE SCALE GENOMIC DNA]</scope>
    <source>
        <strain evidence="20">A17</strain>
        <strain evidence="21 22">cv. Jemalong A17</strain>
    </source>
</reference>
<keyword evidence="9" id="KW-1015">Disulfide bond</keyword>
<dbReference type="EC" id="2.7.11.1" evidence="13"/>
<evidence type="ECO:0000256" key="6">
    <source>
        <dbReference type="ARBA" id="ARBA00022741"/>
    </source>
</evidence>
<dbReference type="GO" id="GO:0006955">
    <property type="term" value="P:immune response"/>
    <property type="evidence" value="ECO:0000318"/>
    <property type="project" value="GO_Central"/>
</dbReference>
<dbReference type="InterPro" id="IPR024171">
    <property type="entry name" value="SRK-like_kinase"/>
</dbReference>
<gene>
    <name evidence="21" type="primary">25492956</name>
    <name evidence="20" type="ordered locus">MTR_4g081685</name>
</gene>
<comment type="catalytic activity">
    <reaction evidence="12 13">
        <text>L-seryl-[protein] + ATP = O-phospho-L-seryl-[protein] + ADP + H(+)</text>
        <dbReference type="Rhea" id="RHEA:17989"/>
        <dbReference type="Rhea" id="RHEA-COMP:9863"/>
        <dbReference type="Rhea" id="RHEA-COMP:11604"/>
        <dbReference type="ChEBI" id="CHEBI:15378"/>
        <dbReference type="ChEBI" id="CHEBI:29999"/>
        <dbReference type="ChEBI" id="CHEBI:30616"/>
        <dbReference type="ChEBI" id="CHEBI:83421"/>
        <dbReference type="ChEBI" id="CHEBI:456216"/>
        <dbReference type="EC" id="2.7.11.1"/>
    </reaction>
</comment>
<dbReference type="CDD" id="cd00028">
    <property type="entry name" value="B_lectin"/>
    <property type="match status" value="1"/>
</dbReference>
<dbReference type="Gene3D" id="3.30.200.20">
    <property type="entry name" value="Phosphorylase Kinase, domain 1"/>
    <property type="match status" value="1"/>
</dbReference>
<dbReference type="InterPro" id="IPR011009">
    <property type="entry name" value="Kinase-like_dom_sf"/>
</dbReference>
<dbReference type="InterPro" id="IPR001245">
    <property type="entry name" value="Ser-Thr/Tyr_kinase_cat_dom"/>
</dbReference>
<evidence type="ECO:0000259" key="18">
    <source>
        <dbReference type="SMART" id="SM00220"/>
    </source>
</evidence>
<dbReference type="Pfam" id="PF00954">
    <property type="entry name" value="S_locus_glycop"/>
    <property type="match status" value="1"/>
</dbReference>
<dbReference type="GO" id="GO:0004674">
    <property type="term" value="F:protein serine/threonine kinase activity"/>
    <property type="evidence" value="ECO:0000318"/>
    <property type="project" value="GO_Central"/>
</dbReference>
<keyword evidence="15" id="KW-1133">Transmembrane helix</keyword>
<dbReference type="CDD" id="cd01098">
    <property type="entry name" value="PAN_AP_plant"/>
    <property type="match status" value="1"/>
</dbReference>
<dbReference type="InterPro" id="IPR000858">
    <property type="entry name" value="S_locus_glycoprot_dom"/>
</dbReference>
<dbReference type="SMART" id="SM00473">
    <property type="entry name" value="PAN_AP"/>
    <property type="match status" value="1"/>
</dbReference>
<dbReference type="InterPro" id="IPR001480">
    <property type="entry name" value="Bulb-type_lectin_dom"/>
</dbReference>
<keyword evidence="2" id="KW-1003">Cell membrane</keyword>
<dbReference type="InterPro" id="IPR008271">
    <property type="entry name" value="Ser/Thr_kinase_AS"/>
</dbReference>
<evidence type="ECO:0000256" key="9">
    <source>
        <dbReference type="ARBA" id="ARBA00023157"/>
    </source>
</evidence>
<organism evidence="20 22">
    <name type="scientific">Medicago truncatula</name>
    <name type="common">Barrel medic</name>
    <name type="synonym">Medicago tribuloides</name>
    <dbReference type="NCBI Taxonomy" id="3880"/>
    <lineage>
        <taxon>Eukaryota</taxon>
        <taxon>Viridiplantae</taxon>
        <taxon>Streptophyta</taxon>
        <taxon>Embryophyta</taxon>
        <taxon>Tracheophyta</taxon>
        <taxon>Spermatophyta</taxon>
        <taxon>Magnoliopsida</taxon>
        <taxon>eudicotyledons</taxon>
        <taxon>Gunneridae</taxon>
        <taxon>Pentapetalae</taxon>
        <taxon>rosids</taxon>
        <taxon>fabids</taxon>
        <taxon>Fabales</taxon>
        <taxon>Fabaceae</taxon>
        <taxon>Papilionoideae</taxon>
        <taxon>50 kb inversion clade</taxon>
        <taxon>NPAAA clade</taxon>
        <taxon>Hologalegina</taxon>
        <taxon>IRL clade</taxon>
        <taxon>Trifolieae</taxon>
        <taxon>Medicago</taxon>
    </lineage>
</organism>
<evidence type="ECO:0000256" key="3">
    <source>
        <dbReference type="ARBA" id="ARBA00022527"/>
    </source>
</evidence>
<dbReference type="SMART" id="SM00220">
    <property type="entry name" value="S_TKc"/>
    <property type="match status" value="1"/>
</dbReference>
<evidence type="ECO:0000256" key="11">
    <source>
        <dbReference type="ARBA" id="ARBA00047899"/>
    </source>
</evidence>
<evidence type="ECO:0000256" key="10">
    <source>
        <dbReference type="ARBA" id="ARBA00023180"/>
    </source>
</evidence>
<evidence type="ECO:0000256" key="7">
    <source>
        <dbReference type="ARBA" id="ARBA00022777"/>
    </source>
</evidence>
<dbReference type="FunFam" id="2.90.10.10:FF:000001">
    <property type="entry name" value="G-type lectin S-receptor-like serine/threonine-protein kinase"/>
    <property type="match status" value="1"/>
</dbReference>
<dbReference type="SMART" id="SM00108">
    <property type="entry name" value="B_lectin"/>
    <property type="match status" value="1"/>
</dbReference>
<dbReference type="InterPro" id="IPR036426">
    <property type="entry name" value="Bulb-type_lectin_dom_sf"/>
</dbReference>
<comment type="catalytic activity">
    <reaction evidence="11 13">
        <text>L-threonyl-[protein] + ATP = O-phospho-L-threonyl-[protein] + ADP + H(+)</text>
        <dbReference type="Rhea" id="RHEA:46608"/>
        <dbReference type="Rhea" id="RHEA-COMP:11060"/>
        <dbReference type="Rhea" id="RHEA-COMP:11605"/>
        <dbReference type="ChEBI" id="CHEBI:15378"/>
        <dbReference type="ChEBI" id="CHEBI:30013"/>
        <dbReference type="ChEBI" id="CHEBI:30616"/>
        <dbReference type="ChEBI" id="CHEBI:61977"/>
        <dbReference type="ChEBI" id="CHEBI:456216"/>
        <dbReference type="EC" id="2.7.11.1"/>
    </reaction>
</comment>
<sequence>MNIPVIMIILTYILVNTLKHSIAADSLGLSQSISNNNTLVSQNGRFELGFFTPGNSSKTYLGIWYKNIPVQNVVWVANRNNPINNSTSNYTLKLNTTGNLVITQNSSFVWYATTDQKQVHNPVAVLLDSGNLVVKNEGETNQEDEYLWQSFDYPSDTLLDGMKLGRNLRNGLDWKLTSWKSPEDPSVGDVSWGLVLNNYPEYYMMKGNDKIFRLGPWNGLHFSALPEQVSNPFLNYEYVSNDDEIFFRYSIKINSVISKVVVDQTKQHRYVWNEQEHKWKIYITMPKDLCDSYGLCGPYGNCMMTQQQVCQCFNGFSPKSPQAWIASDWSQGCVRDKHLSCNRNHTNKDGFVKFQGLKVPDTTHTLLNVTMSIEECREKCFSNCSCMAYSNSNISGKGSGCVMWFGDLIDIRQFQEGGQDLYIRMFGAELDNIEEPGHRHKRNWRTAKVASAVILSCGVILVCIYFIFRNQRKTVDKQPDKSERHVDDLDLPLFDLPTISTATNGFSRNNKIGEGGFGTVYKGKLANDQEIAVKRLSSISGQGMTEFINEVKLIAKLQHRNLVKLLGCCIQGQQMLIYEYMVNGSLDSFIFDNDKSKLLDWSKRFHIICGIARGLVYLHQDSRLRIIHRDLKASNVLLDDNLNPKISDFGTARTFGGDQIKGKTERIIGTYGYMAPEYAVDGLFSVKSDVYSFGILLLEIICGKRNRAYYHTDETLNLVRQAWALWKEERALELIDSNLGETYVVSEVLRCMHVSLLCAQQNPEDRPTMSSVILMLGSSTEMELREPEEPGFISKKFLTKQKLLTNQKDCSTVNEVTISLLHAR</sequence>
<evidence type="ECO:0000313" key="22">
    <source>
        <dbReference type="Proteomes" id="UP000002051"/>
    </source>
</evidence>
<dbReference type="Proteomes" id="UP000002051">
    <property type="component" value="Chromosome 4"/>
</dbReference>
<feature type="transmembrane region" description="Helical" evidence="15">
    <location>
        <begin position="449"/>
        <end position="468"/>
    </location>
</feature>
<feature type="binding site" evidence="14">
    <location>
        <position position="534"/>
    </location>
    <ligand>
        <name>ATP</name>
        <dbReference type="ChEBI" id="CHEBI:30616"/>
    </ligand>
</feature>
<reference evidence="21" key="3">
    <citation type="submission" date="2015-04" db="UniProtKB">
        <authorList>
            <consortium name="EnsemblPlants"/>
        </authorList>
    </citation>
    <scope>IDENTIFICATION</scope>
    <source>
        <strain evidence="21">cv. Jemalong A17</strain>
    </source>
</reference>
<feature type="domain" description="Protein kinase" evidence="18">
    <location>
        <begin position="506"/>
        <end position="776"/>
    </location>
</feature>
<feature type="domain" description="Bulb-type lectin" evidence="17">
    <location>
        <begin position="30"/>
        <end position="154"/>
    </location>
</feature>
<evidence type="ECO:0000256" key="13">
    <source>
        <dbReference type="PIRNR" id="PIRNR000641"/>
    </source>
</evidence>
<dbReference type="Pfam" id="PF01453">
    <property type="entry name" value="B_lectin"/>
    <property type="match status" value="1"/>
</dbReference>
<dbReference type="SUPFAM" id="SSF51110">
    <property type="entry name" value="alpha-D-mannose-specific plant lectins"/>
    <property type="match status" value="1"/>
</dbReference>
<dbReference type="FunFam" id="3.30.200.20:FF:000195">
    <property type="entry name" value="G-type lectin S-receptor-like serine/threonine-protein kinase"/>
    <property type="match status" value="1"/>
</dbReference>
<keyword evidence="22" id="KW-1185">Reference proteome</keyword>
<feature type="domain" description="Apple" evidence="19">
    <location>
        <begin position="346"/>
        <end position="425"/>
    </location>
</feature>
<dbReference type="EMBL" id="CM001220">
    <property type="protein sequence ID" value="KEH30779.1"/>
    <property type="molecule type" value="Genomic_DNA"/>
</dbReference>